<evidence type="ECO:0000313" key="1">
    <source>
        <dbReference type="EMBL" id="JAC64272.1"/>
    </source>
</evidence>
<sequence>MRTLNVLPTTKACSERLQASRIFPLNHSDTPRRNSKVSRRQHSYCKRSVSFSGFEASRRGFAKALVGFSSMWMQTSSAARAGGDEDVDFKYWRLWVSTDGHTHISQTSISDFEMKGYSKAPQAVRERGIPEPVKTVFTQLPRAFDNPWHYCPTSQFVFVTKGSWWIQTTDGTRVTLGTNDLLYQDNSEAVAELLGDVGLENAGKHASGTDDDLCQQVIVQVKRDPVLNENKPF</sequence>
<dbReference type="InterPro" id="IPR014710">
    <property type="entry name" value="RmlC-like_jellyroll"/>
</dbReference>
<dbReference type="Gene3D" id="2.60.120.10">
    <property type="entry name" value="Jelly Rolls"/>
    <property type="match status" value="1"/>
</dbReference>
<name>A0A061QUE0_9CHLO</name>
<dbReference type="InterPro" id="IPR011051">
    <property type="entry name" value="RmlC_Cupin_sf"/>
</dbReference>
<dbReference type="AlphaFoldDB" id="A0A061QUE0"/>
<protein>
    <submittedName>
        <fullName evidence="1">Uncharacterized protein</fullName>
    </submittedName>
</protein>
<organism evidence="1">
    <name type="scientific">Tetraselmis sp. GSL018</name>
    <dbReference type="NCBI Taxonomy" id="582737"/>
    <lineage>
        <taxon>Eukaryota</taxon>
        <taxon>Viridiplantae</taxon>
        <taxon>Chlorophyta</taxon>
        <taxon>core chlorophytes</taxon>
        <taxon>Chlorodendrophyceae</taxon>
        <taxon>Chlorodendrales</taxon>
        <taxon>Chlorodendraceae</taxon>
        <taxon>Tetraselmis</taxon>
    </lineage>
</organism>
<gene>
    <name evidence="1" type="ORF">TSPGSL018_18684</name>
</gene>
<dbReference type="EMBL" id="GBEZ01022574">
    <property type="protein sequence ID" value="JAC64272.1"/>
    <property type="molecule type" value="Transcribed_RNA"/>
</dbReference>
<dbReference type="SUPFAM" id="SSF51182">
    <property type="entry name" value="RmlC-like cupins"/>
    <property type="match status" value="1"/>
</dbReference>
<reference evidence="1" key="1">
    <citation type="submission" date="2014-05" db="EMBL/GenBank/DDBJ databases">
        <title>The transcriptome of the halophilic microalga Tetraselmis sp. GSL018 isolated from the Great Salt Lake, Utah.</title>
        <authorList>
            <person name="Jinkerson R.E."/>
            <person name="D'Adamo S."/>
            <person name="Posewitz M.C."/>
        </authorList>
    </citation>
    <scope>NUCLEOTIDE SEQUENCE</scope>
    <source>
        <strain evidence="1">GSL018</strain>
    </source>
</reference>
<accession>A0A061QUE0</accession>
<proteinExistence type="predicted"/>